<name>A0A1T5KR40_9GAMM</name>
<keyword evidence="2" id="KW-0238">DNA-binding</keyword>
<dbReference type="PANTHER" id="PTHR38445:SF9">
    <property type="entry name" value="HTH-TYPE TRANSCRIPTIONAL REPRESSOR YTRA"/>
    <property type="match status" value="1"/>
</dbReference>
<organism evidence="5 6">
    <name type="scientific">Pseudoxanthomonas indica</name>
    <dbReference type="NCBI Taxonomy" id="428993"/>
    <lineage>
        <taxon>Bacteria</taxon>
        <taxon>Pseudomonadati</taxon>
        <taxon>Pseudomonadota</taxon>
        <taxon>Gammaproteobacteria</taxon>
        <taxon>Lysobacterales</taxon>
        <taxon>Lysobacteraceae</taxon>
        <taxon>Pseudoxanthomonas</taxon>
    </lineage>
</organism>
<reference evidence="5 6" key="1">
    <citation type="submission" date="2017-02" db="EMBL/GenBank/DDBJ databases">
        <authorList>
            <person name="Peterson S.W."/>
        </authorList>
    </citation>
    <scope>NUCLEOTIDE SEQUENCE [LARGE SCALE GENOMIC DNA]</scope>
    <source>
        <strain evidence="5 6">P15</strain>
    </source>
</reference>
<dbReference type="Proteomes" id="UP000190341">
    <property type="component" value="Unassembled WGS sequence"/>
</dbReference>
<sequence>MARTQALMIQIATGDARSISKQIVDGVRMKIATAELQPGAQLPSVRGLAQQLMINPNTVAKAYAELTSDGWLESRQGLGLFVSTPRQRLSEAERERRMDDAVQGFVHEIIALDYPPQRALARLEDELRALAHKKTA</sequence>
<proteinExistence type="predicted"/>
<dbReference type="GO" id="GO:0003677">
    <property type="term" value="F:DNA binding"/>
    <property type="evidence" value="ECO:0007669"/>
    <property type="project" value="UniProtKB-KW"/>
</dbReference>
<evidence type="ECO:0000259" key="4">
    <source>
        <dbReference type="PROSITE" id="PS50949"/>
    </source>
</evidence>
<dbReference type="Gene3D" id="1.10.10.10">
    <property type="entry name" value="Winged helix-like DNA-binding domain superfamily/Winged helix DNA-binding domain"/>
    <property type="match status" value="1"/>
</dbReference>
<feature type="domain" description="HTH gntR-type" evidence="4">
    <location>
        <begin position="17"/>
        <end position="85"/>
    </location>
</feature>
<evidence type="ECO:0000256" key="3">
    <source>
        <dbReference type="ARBA" id="ARBA00023163"/>
    </source>
</evidence>
<dbReference type="PANTHER" id="PTHR38445">
    <property type="entry name" value="HTH-TYPE TRANSCRIPTIONAL REPRESSOR YTRA"/>
    <property type="match status" value="1"/>
</dbReference>
<dbReference type="Pfam" id="PF00392">
    <property type="entry name" value="GntR"/>
    <property type="match status" value="1"/>
</dbReference>
<dbReference type="STRING" id="428993.SAMN06296058_1926"/>
<dbReference type="EMBL" id="FUZV01000001">
    <property type="protein sequence ID" value="SKC66121.1"/>
    <property type="molecule type" value="Genomic_DNA"/>
</dbReference>
<gene>
    <name evidence="5" type="ORF">SAMN06296058_1926</name>
</gene>
<evidence type="ECO:0000313" key="5">
    <source>
        <dbReference type="EMBL" id="SKC66121.1"/>
    </source>
</evidence>
<dbReference type="InterPro" id="IPR000524">
    <property type="entry name" value="Tscrpt_reg_HTH_GntR"/>
</dbReference>
<dbReference type="PROSITE" id="PS50949">
    <property type="entry name" value="HTH_GNTR"/>
    <property type="match status" value="1"/>
</dbReference>
<keyword evidence="6" id="KW-1185">Reference proteome</keyword>
<evidence type="ECO:0000313" key="6">
    <source>
        <dbReference type="Proteomes" id="UP000190341"/>
    </source>
</evidence>
<dbReference type="AlphaFoldDB" id="A0A1T5KR40"/>
<dbReference type="CDD" id="cd07377">
    <property type="entry name" value="WHTH_GntR"/>
    <property type="match status" value="1"/>
</dbReference>
<keyword evidence="3" id="KW-0804">Transcription</keyword>
<accession>A0A1T5KR40</accession>
<dbReference type="InterPro" id="IPR036388">
    <property type="entry name" value="WH-like_DNA-bd_sf"/>
</dbReference>
<evidence type="ECO:0000256" key="2">
    <source>
        <dbReference type="ARBA" id="ARBA00023125"/>
    </source>
</evidence>
<keyword evidence="1" id="KW-0805">Transcription regulation</keyword>
<dbReference type="SUPFAM" id="SSF46785">
    <property type="entry name" value="Winged helix' DNA-binding domain"/>
    <property type="match status" value="1"/>
</dbReference>
<dbReference type="GO" id="GO:0003700">
    <property type="term" value="F:DNA-binding transcription factor activity"/>
    <property type="evidence" value="ECO:0007669"/>
    <property type="project" value="InterPro"/>
</dbReference>
<evidence type="ECO:0000256" key="1">
    <source>
        <dbReference type="ARBA" id="ARBA00023015"/>
    </source>
</evidence>
<dbReference type="OrthoDB" id="9808770at2"/>
<dbReference type="InterPro" id="IPR036390">
    <property type="entry name" value="WH_DNA-bd_sf"/>
</dbReference>
<dbReference type="RefSeq" id="WP_079724178.1">
    <property type="nucleotide sequence ID" value="NZ_BMCL01000002.1"/>
</dbReference>
<dbReference type="SMART" id="SM00345">
    <property type="entry name" value="HTH_GNTR"/>
    <property type="match status" value="1"/>
</dbReference>
<protein>
    <submittedName>
        <fullName evidence="5">GntR family transcriptional regulator</fullName>
    </submittedName>
</protein>